<protein>
    <recommendedName>
        <fullName evidence="12">Enoyl-[acyl-carrier-protein] reductase, mitochondrial</fullName>
        <ecNumber evidence="11">1.3.1.104</ecNumber>
    </recommendedName>
    <alternativeName>
        <fullName evidence="13">2-enoyl thioester reductase</fullName>
    </alternativeName>
</protein>
<evidence type="ECO:0000256" key="2">
    <source>
        <dbReference type="ARBA" id="ARBA00010371"/>
    </source>
</evidence>
<keyword evidence="10" id="KW-0275">Fatty acid biosynthesis</keyword>
<keyword evidence="7" id="KW-0560">Oxidoreductase</keyword>
<dbReference type="InterPro" id="IPR013149">
    <property type="entry name" value="ADH-like_C"/>
</dbReference>
<dbReference type="CDD" id="cd08290">
    <property type="entry name" value="ETR"/>
    <property type="match status" value="1"/>
</dbReference>
<keyword evidence="8" id="KW-0443">Lipid metabolism</keyword>
<dbReference type="EC" id="1.3.1.104" evidence="11"/>
<dbReference type="Proteomes" id="UP000678393">
    <property type="component" value="Unassembled WGS sequence"/>
</dbReference>
<dbReference type="OrthoDB" id="7482721at2759"/>
<keyword evidence="6" id="KW-0809">Transit peptide</keyword>
<dbReference type="InterPro" id="IPR020843">
    <property type="entry name" value="ER"/>
</dbReference>
<proteinExistence type="inferred from homology"/>
<dbReference type="GO" id="GO:0006284">
    <property type="term" value="P:base-excision repair"/>
    <property type="evidence" value="ECO:0007669"/>
    <property type="project" value="InterPro"/>
</dbReference>
<dbReference type="AlphaFoldDB" id="A0A8S3ZN32"/>
<evidence type="ECO:0000256" key="3">
    <source>
        <dbReference type="ARBA" id="ARBA00022516"/>
    </source>
</evidence>
<dbReference type="GO" id="GO:0019104">
    <property type="term" value="F:DNA N-glycosylase activity"/>
    <property type="evidence" value="ECO:0007669"/>
    <property type="project" value="InterPro"/>
</dbReference>
<comment type="catalytic activity">
    <reaction evidence="14">
        <text>a 2,3-saturated acyl-[ACP] + NADP(+) = a (2E)-enoyl-[ACP] + NADPH + H(+)</text>
        <dbReference type="Rhea" id="RHEA:22564"/>
        <dbReference type="Rhea" id="RHEA-COMP:9925"/>
        <dbReference type="Rhea" id="RHEA-COMP:9926"/>
        <dbReference type="ChEBI" id="CHEBI:15378"/>
        <dbReference type="ChEBI" id="CHEBI:57783"/>
        <dbReference type="ChEBI" id="CHEBI:58349"/>
        <dbReference type="ChEBI" id="CHEBI:78784"/>
        <dbReference type="ChEBI" id="CHEBI:78785"/>
        <dbReference type="EC" id="1.3.1.104"/>
    </reaction>
</comment>
<sequence>MAASVRSFMMQKVILGKSLINQSYVIVRNISSHQLFIDKFGDPRLVLRSQHVELSPLKPKQVLVKMMMAPINPSDINMIEGTYFVQPSLPSVMGNEGVGRIVEVGSDVKGLNSGDWVIPEDTAWGTWQTYKVTSDESVIKIPNDISVVSAATLSVNPCSAYRMLKDYVNLQAGDVIIQNGSNSGVGISVIQLAKEWNITTVNVVRERPDLDSLKQSLQNLVPNFVVTEEFLRTPQMKDLLKSLPARPKLALNCVGGSSATELFRHLDQGGVMVTYGGMSKRPVTVPTGALIFKEIKLFGYWNTSWNRKHKHDLCRFEMLSDICRLIKASKFVSPQCEFFTLDNYKAAIERATDGYRSGKIVFQID</sequence>
<evidence type="ECO:0000256" key="8">
    <source>
        <dbReference type="ARBA" id="ARBA00023098"/>
    </source>
</evidence>
<dbReference type="GO" id="GO:0141148">
    <property type="term" value="F:enoyl-[acyl-carrier-protein] reductase (NADPH) activity"/>
    <property type="evidence" value="ECO:0007669"/>
    <property type="project" value="UniProtKB-EC"/>
</dbReference>
<keyword evidence="3" id="KW-0444">Lipid biosynthesis</keyword>
<evidence type="ECO:0000256" key="10">
    <source>
        <dbReference type="ARBA" id="ARBA00023160"/>
    </source>
</evidence>
<evidence type="ECO:0000256" key="12">
    <source>
        <dbReference type="ARBA" id="ARBA00041058"/>
    </source>
</evidence>
<keyword evidence="4" id="KW-0276">Fatty acid metabolism</keyword>
<dbReference type="InterPro" id="IPR011032">
    <property type="entry name" value="GroES-like_sf"/>
</dbReference>
<evidence type="ECO:0000256" key="11">
    <source>
        <dbReference type="ARBA" id="ARBA00038963"/>
    </source>
</evidence>
<keyword evidence="17" id="KW-1185">Reference proteome</keyword>
<comment type="subcellular location">
    <subcellularLocation>
        <location evidence="1">Mitochondrion</location>
    </subcellularLocation>
</comment>
<dbReference type="FunFam" id="3.90.180.10:FF:000010">
    <property type="entry name" value="Enoyl-[acyl-carrier-protein] reductase, mitochondrial"/>
    <property type="match status" value="1"/>
</dbReference>
<dbReference type="InterPro" id="IPR051034">
    <property type="entry name" value="Mito_Enoyl-ACP_Reductase"/>
</dbReference>
<evidence type="ECO:0000256" key="4">
    <source>
        <dbReference type="ARBA" id="ARBA00022832"/>
    </source>
</evidence>
<dbReference type="FunFam" id="3.40.50.720:FF:000112">
    <property type="entry name" value="Enoyl-[acyl-carrier-protein] reductase 1, mitochondrial"/>
    <property type="match status" value="1"/>
</dbReference>
<dbReference type="Pfam" id="PF00107">
    <property type="entry name" value="ADH_zinc_N"/>
    <property type="match status" value="1"/>
</dbReference>
<evidence type="ECO:0000256" key="1">
    <source>
        <dbReference type="ARBA" id="ARBA00004173"/>
    </source>
</evidence>
<feature type="domain" description="Formamidopyrimidine-DNA glycosylase catalytic" evidence="15">
    <location>
        <begin position="205"/>
        <end position="299"/>
    </location>
</feature>
<gene>
    <name evidence="16" type="ORF">CUNI_LOCUS14304</name>
</gene>
<dbReference type="PROSITE" id="PS51068">
    <property type="entry name" value="FPG_CAT"/>
    <property type="match status" value="1"/>
</dbReference>
<evidence type="ECO:0000313" key="17">
    <source>
        <dbReference type="Proteomes" id="UP000678393"/>
    </source>
</evidence>
<dbReference type="Gene3D" id="3.90.180.10">
    <property type="entry name" value="Medium-chain alcohol dehydrogenases, catalytic domain"/>
    <property type="match status" value="1"/>
</dbReference>
<keyword evidence="5" id="KW-0521">NADP</keyword>
<dbReference type="GO" id="GO:0008270">
    <property type="term" value="F:zinc ion binding"/>
    <property type="evidence" value="ECO:0007669"/>
    <property type="project" value="InterPro"/>
</dbReference>
<dbReference type="GO" id="GO:0003906">
    <property type="term" value="F:DNA-(apurinic or apyrimidinic site) endonuclease activity"/>
    <property type="evidence" value="ECO:0007669"/>
    <property type="project" value="InterPro"/>
</dbReference>
<dbReference type="InterPro" id="IPR013154">
    <property type="entry name" value="ADH-like_N"/>
</dbReference>
<dbReference type="PANTHER" id="PTHR43981:SF2">
    <property type="entry name" value="ENOYL-[ACYL-CARRIER-PROTEIN] REDUCTASE, MITOCHONDRIAL"/>
    <property type="match status" value="1"/>
</dbReference>
<keyword evidence="9" id="KW-0496">Mitochondrion</keyword>
<evidence type="ECO:0000313" key="16">
    <source>
        <dbReference type="EMBL" id="CAG5128746.1"/>
    </source>
</evidence>
<evidence type="ECO:0000256" key="14">
    <source>
        <dbReference type="ARBA" id="ARBA00048843"/>
    </source>
</evidence>
<dbReference type="SMART" id="SM00829">
    <property type="entry name" value="PKS_ER"/>
    <property type="match status" value="1"/>
</dbReference>
<accession>A0A8S3ZN32</accession>
<dbReference type="InterPro" id="IPR012319">
    <property type="entry name" value="FPG_cat"/>
</dbReference>
<dbReference type="Gene3D" id="3.40.50.720">
    <property type="entry name" value="NAD(P)-binding Rossmann-like Domain"/>
    <property type="match status" value="1"/>
</dbReference>
<reference evidence="16" key="1">
    <citation type="submission" date="2021-04" db="EMBL/GenBank/DDBJ databases">
        <authorList>
            <consortium name="Molecular Ecology Group"/>
        </authorList>
    </citation>
    <scope>NUCLEOTIDE SEQUENCE</scope>
</reference>
<dbReference type="PANTHER" id="PTHR43981">
    <property type="entry name" value="ENOYL-[ACYL-CARRIER-PROTEIN] REDUCTASE, MITOCHONDRIAL"/>
    <property type="match status" value="1"/>
</dbReference>
<evidence type="ECO:0000256" key="13">
    <source>
        <dbReference type="ARBA" id="ARBA00042123"/>
    </source>
</evidence>
<organism evidence="16 17">
    <name type="scientific">Candidula unifasciata</name>
    <dbReference type="NCBI Taxonomy" id="100452"/>
    <lineage>
        <taxon>Eukaryota</taxon>
        <taxon>Metazoa</taxon>
        <taxon>Spiralia</taxon>
        <taxon>Lophotrochozoa</taxon>
        <taxon>Mollusca</taxon>
        <taxon>Gastropoda</taxon>
        <taxon>Heterobranchia</taxon>
        <taxon>Euthyneura</taxon>
        <taxon>Panpulmonata</taxon>
        <taxon>Eupulmonata</taxon>
        <taxon>Stylommatophora</taxon>
        <taxon>Helicina</taxon>
        <taxon>Helicoidea</taxon>
        <taxon>Geomitridae</taxon>
        <taxon>Candidula</taxon>
    </lineage>
</organism>
<dbReference type="InterPro" id="IPR036291">
    <property type="entry name" value="NAD(P)-bd_dom_sf"/>
</dbReference>
<dbReference type="GO" id="GO:0006633">
    <property type="term" value="P:fatty acid biosynthetic process"/>
    <property type="evidence" value="ECO:0007669"/>
    <property type="project" value="UniProtKB-KW"/>
</dbReference>
<evidence type="ECO:0000259" key="15">
    <source>
        <dbReference type="PROSITE" id="PS51068"/>
    </source>
</evidence>
<evidence type="ECO:0000256" key="6">
    <source>
        <dbReference type="ARBA" id="ARBA00022946"/>
    </source>
</evidence>
<dbReference type="SUPFAM" id="SSF50129">
    <property type="entry name" value="GroES-like"/>
    <property type="match status" value="1"/>
</dbReference>
<evidence type="ECO:0000256" key="5">
    <source>
        <dbReference type="ARBA" id="ARBA00022857"/>
    </source>
</evidence>
<dbReference type="SUPFAM" id="SSF51735">
    <property type="entry name" value="NAD(P)-binding Rossmann-fold domains"/>
    <property type="match status" value="1"/>
</dbReference>
<comment type="caution">
    <text evidence="16">The sequence shown here is derived from an EMBL/GenBank/DDBJ whole genome shotgun (WGS) entry which is preliminary data.</text>
</comment>
<dbReference type="Pfam" id="PF08240">
    <property type="entry name" value="ADH_N"/>
    <property type="match status" value="1"/>
</dbReference>
<name>A0A8S3ZN32_9EUPU</name>
<dbReference type="GO" id="GO:0005739">
    <property type="term" value="C:mitochondrion"/>
    <property type="evidence" value="ECO:0007669"/>
    <property type="project" value="UniProtKB-SubCell"/>
</dbReference>
<dbReference type="EMBL" id="CAJHNH020003201">
    <property type="protein sequence ID" value="CAG5128746.1"/>
    <property type="molecule type" value="Genomic_DNA"/>
</dbReference>
<evidence type="ECO:0000256" key="7">
    <source>
        <dbReference type="ARBA" id="ARBA00023002"/>
    </source>
</evidence>
<comment type="similarity">
    <text evidence="2">Belongs to the zinc-containing alcohol dehydrogenase family. Quinone oxidoreductase subfamily.</text>
</comment>
<evidence type="ECO:0000256" key="9">
    <source>
        <dbReference type="ARBA" id="ARBA00023128"/>
    </source>
</evidence>